<dbReference type="Proteomes" id="UP000602284">
    <property type="component" value="Unassembled WGS sequence"/>
</dbReference>
<dbReference type="InterPro" id="IPR023378">
    <property type="entry name" value="YheA/YmcA-like_dom_sf"/>
</dbReference>
<evidence type="ECO:0000313" key="2">
    <source>
        <dbReference type="EMBL" id="MBL0386776.1"/>
    </source>
</evidence>
<accession>A0ABS1J923</accession>
<dbReference type="PANTHER" id="PTHR38448">
    <property type="entry name" value="REGULATORY PROTEIN YLBF-RELATED"/>
    <property type="match status" value="1"/>
</dbReference>
<name>A0ABS1J923_9BACL</name>
<sequence>MQTVDQRMTILDKAQQLAGLLAQSEEMQRFRQAENKINRHADAQALMFVVRAKRNAYSQTSLRHGYEHPATEKAKAEYDDVLNRIAQIPLIDEYKEAQDEVNDIVQGVLQTIVNTLSSDVPVEKSEDPGESSSGGGCGSCGSAGGCGRH</sequence>
<dbReference type="EMBL" id="JAEQNB010000002">
    <property type="protein sequence ID" value="MBL0386776.1"/>
    <property type="molecule type" value="Genomic_DNA"/>
</dbReference>
<reference evidence="2 3" key="1">
    <citation type="submission" date="2021-01" db="EMBL/GenBank/DDBJ databases">
        <title>Tumebacillus sp. strain ITR2 16S ribosomal RNA gene Genome sequencing and assembly.</title>
        <authorList>
            <person name="Kang M."/>
        </authorList>
    </citation>
    <scope>NUCLEOTIDE SEQUENCE [LARGE SCALE GENOMIC DNA]</scope>
    <source>
        <strain evidence="2 3">ITR2</strain>
    </source>
</reference>
<dbReference type="SUPFAM" id="SSF158622">
    <property type="entry name" value="YheA/YmcA-like"/>
    <property type="match status" value="1"/>
</dbReference>
<organism evidence="2 3">
    <name type="scientific">Tumebacillus amylolyticus</name>
    <dbReference type="NCBI Taxonomy" id="2801339"/>
    <lineage>
        <taxon>Bacteria</taxon>
        <taxon>Bacillati</taxon>
        <taxon>Bacillota</taxon>
        <taxon>Bacilli</taxon>
        <taxon>Bacillales</taxon>
        <taxon>Alicyclobacillaceae</taxon>
        <taxon>Tumebacillus</taxon>
    </lineage>
</organism>
<protein>
    <submittedName>
        <fullName evidence="2">YlbF family regulator</fullName>
    </submittedName>
</protein>
<gene>
    <name evidence="2" type="ORF">JJB07_08935</name>
</gene>
<dbReference type="InterPro" id="IPR010368">
    <property type="entry name" value="Com_YlbF"/>
</dbReference>
<dbReference type="Pfam" id="PF06133">
    <property type="entry name" value="Com_YlbF"/>
    <property type="match status" value="1"/>
</dbReference>
<dbReference type="InterPro" id="IPR052767">
    <property type="entry name" value="Bact_com_dev_regulator"/>
</dbReference>
<keyword evidence="3" id="KW-1185">Reference proteome</keyword>
<feature type="region of interest" description="Disordered" evidence="1">
    <location>
        <begin position="119"/>
        <end position="149"/>
    </location>
</feature>
<comment type="caution">
    <text evidence="2">The sequence shown here is derived from an EMBL/GenBank/DDBJ whole genome shotgun (WGS) entry which is preliminary data.</text>
</comment>
<dbReference type="PANTHER" id="PTHR38448:SF1">
    <property type="entry name" value="YLBF FAMILY REGULATOR"/>
    <property type="match status" value="1"/>
</dbReference>
<proteinExistence type="predicted"/>
<feature type="compositionally biased region" description="Gly residues" evidence="1">
    <location>
        <begin position="132"/>
        <end position="149"/>
    </location>
</feature>
<dbReference type="RefSeq" id="WP_201633841.1">
    <property type="nucleotide sequence ID" value="NZ_JAEQNB010000002.1"/>
</dbReference>
<evidence type="ECO:0000256" key="1">
    <source>
        <dbReference type="SAM" id="MobiDB-lite"/>
    </source>
</evidence>
<evidence type="ECO:0000313" key="3">
    <source>
        <dbReference type="Proteomes" id="UP000602284"/>
    </source>
</evidence>
<dbReference type="Gene3D" id="1.20.1500.10">
    <property type="entry name" value="YheA/YmcA-like"/>
    <property type="match status" value="1"/>
</dbReference>